<proteinExistence type="predicted"/>
<name>A0ABN2E8D0_9ACTN</name>
<accession>A0ABN2E8D0</accession>
<keyword evidence="3" id="KW-1185">Reference proteome</keyword>
<keyword evidence="1" id="KW-0472">Membrane</keyword>
<organism evidence="2 3">
    <name type="scientific">Kribbella karoonensis</name>
    <dbReference type="NCBI Taxonomy" id="324851"/>
    <lineage>
        <taxon>Bacteria</taxon>
        <taxon>Bacillati</taxon>
        <taxon>Actinomycetota</taxon>
        <taxon>Actinomycetes</taxon>
        <taxon>Propionibacteriales</taxon>
        <taxon>Kribbellaceae</taxon>
        <taxon>Kribbella</taxon>
    </lineage>
</organism>
<keyword evidence="1" id="KW-0812">Transmembrane</keyword>
<sequence>MATVPRRDLAATIPVAALVAAYLVFLADSNFISGRGISAVALILTGATVLLLTDDSTTWLTPVLAVPAVVCAAFPVILLLTISIATTVTLWTIELAERSTFAPDRRGATRMTPTGPGRRH</sequence>
<evidence type="ECO:0000256" key="1">
    <source>
        <dbReference type="SAM" id="Phobius"/>
    </source>
</evidence>
<comment type="caution">
    <text evidence="2">The sequence shown here is derived from an EMBL/GenBank/DDBJ whole genome shotgun (WGS) entry which is preliminary data.</text>
</comment>
<feature type="transmembrane region" description="Helical" evidence="1">
    <location>
        <begin position="64"/>
        <end position="93"/>
    </location>
</feature>
<dbReference type="EMBL" id="BAAAND010000008">
    <property type="protein sequence ID" value="GAA1599445.1"/>
    <property type="molecule type" value="Genomic_DNA"/>
</dbReference>
<keyword evidence="1" id="KW-1133">Transmembrane helix</keyword>
<dbReference type="Proteomes" id="UP001500190">
    <property type="component" value="Unassembled WGS sequence"/>
</dbReference>
<feature type="transmembrane region" description="Helical" evidence="1">
    <location>
        <begin position="9"/>
        <end position="26"/>
    </location>
</feature>
<evidence type="ECO:0000313" key="2">
    <source>
        <dbReference type="EMBL" id="GAA1599445.1"/>
    </source>
</evidence>
<dbReference type="RefSeq" id="WP_344196200.1">
    <property type="nucleotide sequence ID" value="NZ_BAAAND010000008.1"/>
</dbReference>
<feature type="transmembrane region" description="Helical" evidence="1">
    <location>
        <begin position="32"/>
        <end position="52"/>
    </location>
</feature>
<gene>
    <name evidence="2" type="ORF">GCM10009742_54010</name>
</gene>
<reference evidence="2 3" key="1">
    <citation type="journal article" date="2019" name="Int. J. Syst. Evol. Microbiol.">
        <title>The Global Catalogue of Microorganisms (GCM) 10K type strain sequencing project: providing services to taxonomists for standard genome sequencing and annotation.</title>
        <authorList>
            <consortium name="The Broad Institute Genomics Platform"/>
            <consortium name="The Broad Institute Genome Sequencing Center for Infectious Disease"/>
            <person name="Wu L."/>
            <person name="Ma J."/>
        </authorList>
    </citation>
    <scope>NUCLEOTIDE SEQUENCE [LARGE SCALE GENOMIC DNA]</scope>
    <source>
        <strain evidence="2 3">JCM 14304</strain>
    </source>
</reference>
<evidence type="ECO:0000313" key="3">
    <source>
        <dbReference type="Proteomes" id="UP001500190"/>
    </source>
</evidence>
<protein>
    <submittedName>
        <fullName evidence="2">Uncharacterized protein</fullName>
    </submittedName>
</protein>